<reference evidence="4" key="1">
    <citation type="submission" date="2022-11" db="UniProtKB">
        <authorList>
            <consortium name="WormBaseParasite"/>
        </authorList>
    </citation>
    <scope>IDENTIFICATION</scope>
</reference>
<accession>A0A914H3Q7</accession>
<name>A0A914H3Q7_GLORO</name>
<dbReference type="WBParaSite" id="Gr19_v10_g13567.t1">
    <property type="protein sequence ID" value="Gr19_v10_g13567.t1"/>
    <property type="gene ID" value="Gr19_v10_g13567"/>
</dbReference>
<keyword evidence="2" id="KW-0812">Transmembrane</keyword>
<feature type="transmembrane region" description="Helical" evidence="2">
    <location>
        <begin position="157"/>
        <end position="178"/>
    </location>
</feature>
<feature type="region of interest" description="Disordered" evidence="1">
    <location>
        <begin position="1"/>
        <end position="56"/>
    </location>
</feature>
<proteinExistence type="predicted"/>
<keyword evidence="2" id="KW-1133">Transmembrane helix</keyword>
<protein>
    <submittedName>
        <fullName evidence="4">Gustatory receptor</fullName>
    </submittedName>
</protein>
<organism evidence="3 4">
    <name type="scientific">Globodera rostochiensis</name>
    <name type="common">Golden nematode worm</name>
    <name type="synonym">Heterodera rostochiensis</name>
    <dbReference type="NCBI Taxonomy" id="31243"/>
    <lineage>
        <taxon>Eukaryota</taxon>
        <taxon>Metazoa</taxon>
        <taxon>Ecdysozoa</taxon>
        <taxon>Nematoda</taxon>
        <taxon>Chromadorea</taxon>
        <taxon>Rhabditida</taxon>
        <taxon>Tylenchina</taxon>
        <taxon>Tylenchomorpha</taxon>
        <taxon>Tylenchoidea</taxon>
        <taxon>Heteroderidae</taxon>
        <taxon>Heteroderinae</taxon>
        <taxon>Globodera</taxon>
    </lineage>
</organism>
<keyword evidence="3" id="KW-1185">Reference proteome</keyword>
<feature type="compositionally biased region" description="Low complexity" evidence="1">
    <location>
        <begin position="1"/>
        <end position="25"/>
    </location>
</feature>
<dbReference type="Proteomes" id="UP000887572">
    <property type="component" value="Unplaced"/>
</dbReference>
<feature type="transmembrane region" description="Helical" evidence="2">
    <location>
        <begin position="271"/>
        <end position="293"/>
    </location>
</feature>
<sequence>MHFLQPKLQQQQQQHSSLPTTTTPTGMPDIPFQNDGTDRRVGVEEEDDAESAGAQNGRRISGGALLLIELLGRHFQRVRATCGVGAFECYIHRQIFYAQCMKLIALFAVAVAHLLFLYPFLDLFSRLEKYVSHLDFSADAELVHRCVHDLADYKKNVWMTVAVLCVGLSTSSFFLFLLPTSVSPVRKCYILLIGLIDLISFGCLPALFFARVAIIRRVQSELGQALEQAHRLNSAEALMNEIKCTIHPREKLPFCSELILRALISNDLVKFLLVLCALTLAYLAVAYLIYWCIKHWTPHSSTSSFSSSSPLCHSSGTGSCKLCPCFAPQLIVDSSSDRRKKRNMIKGGGAIAYSPLGGGGAGSRRSSASASSTASVPKFFAYSPALPRAAAPPPAAVPAATTAAALSLMLVMPNNALATLSEQCSPVASSMASTASSTVLDELIPSEPVPTAHGQYNNNQ</sequence>
<dbReference type="AlphaFoldDB" id="A0A914H3Q7"/>
<feature type="transmembrane region" description="Helical" evidence="2">
    <location>
        <begin position="103"/>
        <end position="121"/>
    </location>
</feature>
<evidence type="ECO:0000256" key="1">
    <source>
        <dbReference type="SAM" id="MobiDB-lite"/>
    </source>
</evidence>
<evidence type="ECO:0000256" key="2">
    <source>
        <dbReference type="SAM" id="Phobius"/>
    </source>
</evidence>
<evidence type="ECO:0000313" key="3">
    <source>
        <dbReference type="Proteomes" id="UP000887572"/>
    </source>
</evidence>
<keyword evidence="2" id="KW-0472">Membrane</keyword>
<feature type="transmembrane region" description="Helical" evidence="2">
    <location>
        <begin position="190"/>
        <end position="214"/>
    </location>
</feature>
<evidence type="ECO:0000313" key="4">
    <source>
        <dbReference type="WBParaSite" id="Gr19_v10_g13567.t1"/>
    </source>
</evidence>